<name>A0A8J3X9P6_9ACTN</name>
<protein>
    <recommendedName>
        <fullName evidence="2">Stress-response A/B barrel domain-containing protein</fullName>
    </recommendedName>
</protein>
<dbReference type="Gene3D" id="3.30.70.100">
    <property type="match status" value="1"/>
</dbReference>
<reference evidence="3 4" key="1">
    <citation type="submission" date="2021-01" db="EMBL/GenBank/DDBJ databases">
        <title>Whole genome shotgun sequence of Planotetraspora mira NBRC 15435.</title>
        <authorList>
            <person name="Komaki H."/>
            <person name="Tamura T."/>
        </authorList>
    </citation>
    <scope>NUCLEOTIDE SEQUENCE [LARGE SCALE GENOMIC DNA]</scope>
    <source>
        <strain evidence="3 4">NBRC 15435</strain>
    </source>
</reference>
<dbReference type="SUPFAM" id="SSF54909">
    <property type="entry name" value="Dimeric alpha+beta barrel"/>
    <property type="match status" value="1"/>
</dbReference>
<gene>
    <name evidence="3" type="ORF">Pmi06nite_60730</name>
</gene>
<dbReference type="InterPro" id="IPR011008">
    <property type="entry name" value="Dimeric_a/b-barrel"/>
</dbReference>
<dbReference type="Proteomes" id="UP000650628">
    <property type="component" value="Unassembled WGS sequence"/>
</dbReference>
<dbReference type="RefSeq" id="WP_308442540.1">
    <property type="nucleotide sequence ID" value="NZ_BOOO01000035.1"/>
</dbReference>
<keyword evidence="4" id="KW-1185">Reference proteome</keyword>
<sequence>MVGRGDREGRAPRLIGDAGCEKVAGNVTAQGETMFRHVVMFTWTEAATEDQKTEVATRLRELPAVIGELRDYVVGADAGINEGNYDFAVVADFDSPEDYLVYRDHPTHRAVIAEFIAPIVASRAAVQYAF</sequence>
<dbReference type="InterPro" id="IPR013097">
    <property type="entry name" value="Dabb"/>
</dbReference>
<dbReference type="Pfam" id="PF07876">
    <property type="entry name" value="Dabb"/>
    <property type="match status" value="1"/>
</dbReference>
<dbReference type="SMART" id="SM00886">
    <property type="entry name" value="Dabb"/>
    <property type="match status" value="1"/>
</dbReference>
<evidence type="ECO:0000313" key="3">
    <source>
        <dbReference type="EMBL" id="GII32631.1"/>
    </source>
</evidence>
<comment type="subunit">
    <text evidence="1">Homodimer.</text>
</comment>
<comment type="caution">
    <text evidence="3">The sequence shown here is derived from an EMBL/GenBank/DDBJ whole genome shotgun (WGS) entry which is preliminary data.</text>
</comment>
<dbReference type="PANTHER" id="PTHR33178:SF10">
    <property type="entry name" value="STRESS-RESPONSE A_B BARREL DOMAIN-CONTAINING PROTEIN"/>
    <property type="match status" value="1"/>
</dbReference>
<dbReference type="PROSITE" id="PS51502">
    <property type="entry name" value="S_R_A_B_BARREL"/>
    <property type="match status" value="1"/>
</dbReference>
<evidence type="ECO:0000259" key="2">
    <source>
        <dbReference type="PROSITE" id="PS51502"/>
    </source>
</evidence>
<dbReference type="EMBL" id="BOOO01000035">
    <property type="protein sequence ID" value="GII32631.1"/>
    <property type="molecule type" value="Genomic_DNA"/>
</dbReference>
<evidence type="ECO:0000313" key="4">
    <source>
        <dbReference type="Proteomes" id="UP000650628"/>
    </source>
</evidence>
<feature type="domain" description="Stress-response A/B barrel" evidence="2">
    <location>
        <begin position="35"/>
        <end position="128"/>
    </location>
</feature>
<proteinExistence type="predicted"/>
<organism evidence="3 4">
    <name type="scientific">Planotetraspora mira</name>
    <dbReference type="NCBI Taxonomy" id="58121"/>
    <lineage>
        <taxon>Bacteria</taxon>
        <taxon>Bacillati</taxon>
        <taxon>Actinomycetota</taxon>
        <taxon>Actinomycetes</taxon>
        <taxon>Streptosporangiales</taxon>
        <taxon>Streptosporangiaceae</taxon>
        <taxon>Planotetraspora</taxon>
    </lineage>
</organism>
<dbReference type="PANTHER" id="PTHR33178">
    <property type="match status" value="1"/>
</dbReference>
<dbReference type="AlphaFoldDB" id="A0A8J3X9P6"/>
<dbReference type="InterPro" id="IPR044662">
    <property type="entry name" value="HS1/DABB1-like"/>
</dbReference>
<accession>A0A8J3X9P6</accession>
<evidence type="ECO:0000256" key="1">
    <source>
        <dbReference type="ARBA" id="ARBA00011738"/>
    </source>
</evidence>